<dbReference type="InterPro" id="IPR000209">
    <property type="entry name" value="Peptidase_S8/S53_dom"/>
</dbReference>
<reference evidence="9" key="2">
    <citation type="submission" date="2018-05" db="EMBL/GenBank/DDBJ databases">
        <title>OgluRS3 (Oryza glumaepatula Reference Sequence Version 3).</title>
        <authorList>
            <person name="Zhang J."/>
            <person name="Kudrna D."/>
            <person name="Lee S."/>
            <person name="Talag J."/>
            <person name="Welchert J."/>
            <person name="Wing R.A."/>
        </authorList>
    </citation>
    <scope>NUCLEOTIDE SEQUENCE [LARGE SCALE GENOMIC DNA]</scope>
</reference>
<sequence>MPCVLVDFEVTKQIKESADENTAMVVKVAAACTWIGGEVFVPKVSTFSSRGPSILSPDFLKPDVAAPGSTILAAIKDSYKFLSGTSMACPHVSGVAALLKALHPDWSPSIIKSALVTTAINDKYGLPILAGGLPQKTADPFDYGGGFIDPNRAVDPGLASDIDPEYFDCILGSNSSCEFEPKNMNLPSIAIPNLKEPTTNSDNLGQADAVYKAVVQSPPGVQILVEPSVLQFSKDKKKQTFNVTFSMARKVQGSYLFESLAWCDNGSHYVRIPIAVRPVIYDNYVDV</sequence>
<dbReference type="InterPro" id="IPR036852">
    <property type="entry name" value="Peptidase_S8/S53_dom_sf"/>
</dbReference>
<evidence type="ECO:0000256" key="1">
    <source>
        <dbReference type="ARBA" id="ARBA00011073"/>
    </source>
</evidence>
<dbReference type="STRING" id="40148.A0A0E0AZ66"/>
<dbReference type="InterPro" id="IPR045051">
    <property type="entry name" value="SBT"/>
</dbReference>
<dbReference type="InterPro" id="IPR041469">
    <property type="entry name" value="Subtilisin-like_FN3"/>
</dbReference>
<evidence type="ECO:0000256" key="2">
    <source>
        <dbReference type="ARBA" id="ARBA00022670"/>
    </source>
</evidence>
<dbReference type="SUPFAM" id="SSF52743">
    <property type="entry name" value="Subtilisin-like"/>
    <property type="match status" value="1"/>
</dbReference>
<dbReference type="Gene3D" id="2.60.40.2310">
    <property type="match status" value="1"/>
</dbReference>
<comment type="similarity">
    <text evidence="1 6">Belongs to the peptidase S8 family.</text>
</comment>
<evidence type="ECO:0000259" key="7">
    <source>
        <dbReference type="Pfam" id="PF00082"/>
    </source>
</evidence>
<evidence type="ECO:0000256" key="3">
    <source>
        <dbReference type="ARBA" id="ARBA00022729"/>
    </source>
</evidence>
<reference evidence="9" key="1">
    <citation type="submission" date="2015-04" db="UniProtKB">
        <authorList>
            <consortium name="EnsemblPlants"/>
        </authorList>
    </citation>
    <scope>IDENTIFICATION</scope>
</reference>
<keyword evidence="5" id="KW-0720">Serine protease</keyword>
<protein>
    <recommendedName>
        <fullName evidence="11">Peptidase S8/S53 domain-containing protein</fullName>
    </recommendedName>
</protein>
<evidence type="ECO:0000256" key="4">
    <source>
        <dbReference type="ARBA" id="ARBA00022801"/>
    </source>
</evidence>
<comment type="caution">
    <text evidence="6">Lacks conserved residue(s) required for the propagation of feature annotation.</text>
</comment>
<dbReference type="PROSITE" id="PS00138">
    <property type="entry name" value="SUBTILASE_SER"/>
    <property type="match status" value="1"/>
</dbReference>
<evidence type="ECO:0008006" key="11">
    <source>
        <dbReference type="Google" id="ProtNLM"/>
    </source>
</evidence>
<dbReference type="AlphaFoldDB" id="A0A0E0AZ66"/>
<keyword evidence="10" id="KW-1185">Reference proteome</keyword>
<evidence type="ECO:0000259" key="8">
    <source>
        <dbReference type="Pfam" id="PF17766"/>
    </source>
</evidence>
<dbReference type="EnsemblPlants" id="OGLUM09G00090.1">
    <property type="protein sequence ID" value="OGLUM09G00090.1"/>
    <property type="gene ID" value="OGLUM09G00090"/>
</dbReference>
<keyword evidence="2" id="KW-0645">Protease</keyword>
<dbReference type="Gene3D" id="3.50.30.30">
    <property type="match status" value="1"/>
</dbReference>
<dbReference type="PROSITE" id="PS51892">
    <property type="entry name" value="SUBTILASE"/>
    <property type="match status" value="1"/>
</dbReference>
<dbReference type="eggNOG" id="ENOG502R8FD">
    <property type="taxonomic scope" value="Eukaryota"/>
</dbReference>
<accession>A0A0E0AZ66</accession>
<evidence type="ECO:0000313" key="10">
    <source>
        <dbReference type="Proteomes" id="UP000026961"/>
    </source>
</evidence>
<evidence type="ECO:0000313" key="9">
    <source>
        <dbReference type="EnsemblPlants" id="OGLUM09G00090.1"/>
    </source>
</evidence>
<dbReference type="PANTHER" id="PTHR10795">
    <property type="entry name" value="PROPROTEIN CONVERTASE SUBTILISIN/KEXIN"/>
    <property type="match status" value="1"/>
</dbReference>
<keyword evidence="3" id="KW-0732">Signal</keyword>
<dbReference type="GO" id="GO:0006508">
    <property type="term" value="P:proteolysis"/>
    <property type="evidence" value="ECO:0007669"/>
    <property type="project" value="UniProtKB-KW"/>
</dbReference>
<evidence type="ECO:0000256" key="6">
    <source>
        <dbReference type="PROSITE-ProRule" id="PRU01240"/>
    </source>
</evidence>
<organism evidence="9">
    <name type="scientific">Oryza glumipatula</name>
    <dbReference type="NCBI Taxonomy" id="40148"/>
    <lineage>
        <taxon>Eukaryota</taxon>
        <taxon>Viridiplantae</taxon>
        <taxon>Streptophyta</taxon>
        <taxon>Embryophyta</taxon>
        <taxon>Tracheophyta</taxon>
        <taxon>Spermatophyta</taxon>
        <taxon>Magnoliopsida</taxon>
        <taxon>Liliopsida</taxon>
        <taxon>Poales</taxon>
        <taxon>Poaceae</taxon>
        <taxon>BOP clade</taxon>
        <taxon>Oryzoideae</taxon>
        <taxon>Oryzeae</taxon>
        <taxon>Oryzinae</taxon>
        <taxon>Oryza</taxon>
    </lineage>
</organism>
<dbReference type="Gene3D" id="3.40.50.200">
    <property type="entry name" value="Peptidase S8/S53 domain"/>
    <property type="match status" value="1"/>
</dbReference>
<keyword evidence="4" id="KW-0378">Hydrolase</keyword>
<name>A0A0E0AZ66_9ORYZ</name>
<dbReference type="HOGENOM" id="CLU_000625_1_0_1"/>
<dbReference type="Proteomes" id="UP000026961">
    <property type="component" value="Chromosome 9"/>
</dbReference>
<feature type="domain" description="Subtilisin-like protease fibronectin type-III" evidence="8">
    <location>
        <begin position="183"/>
        <end position="276"/>
    </location>
</feature>
<dbReference type="Gramene" id="OGLUM09G00090.1">
    <property type="protein sequence ID" value="OGLUM09G00090.1"/>
    <property type="gene ID" value="OGLUM09G00090"/>
</dbReference>
<dbReference type="Pfam" id="PF00082">
    <property type="entry name" value="Peptidase_S8"/>
    <property type="match status" value="1"/>
</dbReference>
<proteinExistence type="inferred from homology"/>
<dbReference type="Pfam" id="PF17766">
    <property type="entry name" value="fn3_6"/>
    <property type="match status" value="1"/>
</dbReference>
<feature type="domain" description="Peptidase S8/S53" evidence="7">
    <location>
        <begin position="42"/>
        <end position="122"/>
    </location>
</feature>
<evidence type="ECO:0000256" key="5">
    <source>
        <dbReference type="ARBA" id="ARBA00022825"/>
    </source>
</evidence>
<dbReference type="InterPro" id="IPR023828">
    <property type="entry name" value="Peptidase_S8_Ser-AS"/>
</dbReference>
<dbReference type="GO" id="GO:0004252">
    <property type="term" value="F:serine-type endopeptidase activity"/>
    <property type="evidence" value="ECO:0007669"/>
    <property type="project" value="InterPro"/>
</dbReference>